<reference evidence="1 2" key="1">
    <citation type="submission" date="2020-08" db="EMBL/GenBank/DDBJ databases">
        <title>Novel species isolated from subtropical streams in China.</title>
        <authorList>
            <person name="Lu H."/>
        </authorList>
    </citation>
    <scope>NUCLEOTIDE SEQUENCE [LARGE SCALE GENOMIC DNA]</scope>
    <source>
        <strain evidence="1 2">NL8W</strain>
    </source>
</reference>
<dbReference type="EMBL" id="JACOFX010000011">
    <property type="protein sequence ID" value="MBC3909706.1"/>
    <property type="molecule type" value="Genomic_DNA"/>
</dbReference>
<proteinExistence type="predicted"/>
<evidence type="ECO:0000313" key="1">
    <source>
        <dbReference type="EMBL" id="MBC3909706.1"/>
    </source>
</evidence>
<dbReference type="Proteomes" id="UP000646911">
    <property type="component" value="Unassembled WGS sequence"/>
</dbReference>
<protein>
    <submittedName>
        <fullName evidence="1">Uncharacterized protein</fullName>
    </submittedName>
</protein>
<evidence type="ECO:0000313" key="2">
    <source>
        <dbReference type="Proteomes" id="UP000646911"/>
    </source>
</evidence>
<name>A0ABR6ZEB1_9BURK</name>
<organism evidence="1 2">
    <name type="scientific">Undibacterium umbellatum</name>
    <dbReference type="NCBI Taxonomy" id="2762300"/>
    <lineage>
        <taxon>Bacteria</taxon>
        <taxon>Pseudomonadati</taxon>
        <taxon>Pseudomonadota</taxon>
        <taxon>Betaproteobacteria</taxon>
        <taxon>Burkholderiales</taxon>
        <taxon>Oxalobacteraceae</taxon>
        <taxon>Undibacterium</taxon>
    </lineage>
</organism>
<comment type="caution">
    <text evidence="1">The sequence shown here is derived from an EMBL/GenBank/DDBJ whole genome shotgun (WGS) entry which is preliminary data.</text>
</comment>
<accession>A0ABR6ZEB1</accession>
<sequence length="105" mass="11846">MNNTSNEFDEKEYVRDQLIDRVKNIIGGLIGIRSEWLGDEDDKASPDQALIQRLVQEQSAYDALRWDIALLSHDELEKAVVNYGAQLEAEQAQRVAFMKVAGSHG</sequence>
<dbReference type="RefSeq" id="WP_186955224.1">
    <property type="nucleotide sequence ID" value="NZ_JACOFX010000011.1"/>
</dbReference>
<gene>
    <name evidence="1" type="ORF">H8L47_19245</name>
</gene>
<keyword evidence="2" id="KW-1185">Reference proteome</keyword>